<proteinExistence type="predicted"/>
<dbReference type="EMBL" id="CM051403">
    <property type="protein sequence ID" value="KAJ4709312.1"/>
    <property type="molecule type" value="Genomic_DNA"/>
</dbReference>
<name>A0ACC1XD40_MELAZ</name>
<sequence>MNNNMSNNDLTNHMDSSWLGFSLSNNNITLQSSSSDSSHLCLFEAFTSTATAAAPTSSGNVVDASREEDATAMTGATDLSIFTGSPKLEDFLGGSCATATTAPLQQQQQQLPQFSTATTPLTVSTNTHEIYDSELKTIAASFLRGFSTEQVETQKQQPFVPLVAAEQPTPKKSVDTFGQRTSIYRGVTRHRWTGRYEAHLWDNSCRREGQSRKGRQDTNVLLLLLYVACALRMIAAMDGCAKLSSLLFSVYLGGYDKEEKAARAYDLAALKYWGPTTTTNFPVSNYEKELEDMKNMTRQEFVASLRRKSSGFSRGASIYRGVTRHHQHGRWQARIGRVAGNKDLYLGTFSTQEEAAEAYDIAAIKFRGLNAVTNFDMSRYDVKSIANSNLPIGGVTGKSKNSSETASDSKSIDGSKSDDRDISSASSLAFASHPATSTVSFGLPIKQDPSDYWSNIFGYQNSSTTTINNSKNLNITTPTLFHQLSGTNGSTTFQNPPSFHMDFSANPSVSESNNGLFNVGNYVHQQQQSGVSTGTTTATTTTPTPTTSSIPFATPIALNSTSSTNYASSSGFGSWISPTLHSFQSAKPNLSVFQTPIFGME</sequence>
<accession>A0ACC1XD40</accession>
<dbReference type="Proteomes" id="UP001164539">
    <property type="component" value="Chromosome 10"/>
</dbReference>
<comment type="caution">
    <text evidence="1">The sequence shown here is derived from an EMBL/GenBank/DDBJ whole genome shotgun (WGS) entry which is preliminary data.</text>
</comment>
<evidence type="ECO:0000313" key="1">
    <source>
        <dbReference type="EMBL" id="KAJ4709312.1"/>
    </source>
</evidence>
<protein>
    <submittedName>
        <fullName evidence="1">AP2-like ethylene-responsive transcription factor</fullName>
    </submittedName>
</protein>
<gene>
    <name evidence="1" type="ORF">OWV82_019118</name>
</gene>
<organism evidence="1 2">
    <name type="scientific">Melia azedarach</name>
    <name type="common">Chinaberry tree</name>
    <dbReference type="NCBI Taxonomy" id="155640"/>
    <lineage>
        <taxon>Eukaryota</taxon>
        <taxon>Viridiplantae</taxon>
        <taxon>Streptophyta</taxon>
        <taxon>Embryophyta</taxon>
        <taxon>Tracheophyta</taxon>
        <taxon>Spermatophyta</taxon>
        <taxon>Magnoliopsida</taxon>
        <taxon>eudicotyledons</taxon>
        <taxon>Gunneridae</taxon>
        <taxon>Pentapetalae</taxon>
        <taxon>rosids</taxon>
        <taxon>malvids</taxon>
        <taxon>Sapindales</taxon>
        <taxon>Meliaceae</taxon>
        <taxon>Melia</taxon>
    </lineage>
</organism>
<evidence type="ECO:0000313" key="2">
    <source>
        <dbReference type="Proteomes" id="UP001164539"/>
    </source>
</evidence>
<keyword evidence="2" id="KW-1185">Reference proteome</keyword>
<reference evidence="1 2" key="1">
    <citation type="journal article" date="2023" name="Science">
        <title>Complex scaffold remodeling in plant triterpene biosynthesis.</title>
        <authorList>
            <person name="De La Pena R."/>
            <person name="Hodgson H."/>
            <person name="Liu J.C."/>
            <person name="Stephenson M.J."/>
            <person name="Martin A.C."/>
            <person name="Owen C."/>
            <person name="Harkess A."/>
            <person name="Leebens-Mack J."/>
            <person name="Jimenez L.E."/>
            <person name="Osbourn A."/>
            <person name="Sattely E.S."/>
        </authorList>
    </citation>
    <scope>NUCLEOTIDE SEQUENCE [LARGE SCALE GENOMIC DNA]</scope>
    <source>
        <strain evidence="2">cv. JPN11</strain>
        <tissue evidence="1">Leaf</tissue>
    </source>
</reference>